<keyword evidence="2" id="KW-0238">DNA-binding</keyword>
<dbReference type="GO" id="GO:0003700">
    <property type="term" value="F:DNA-binding transcription factor activity"/>
    <property type="evidence" value="ECO:0007669"/>
    <property type="project" value="InterPro"/>
</dbReference>
<dbReference type="PRINTS" id="PR00032">
    <property type="entry name" value="HTHARAC"/>
</dbReference>
<dbReference type="Gene3D" id="1.10.10.60">
    <property type="entry name" value="Homeodomain-like"/>
    <property type="match status" value="2"/>
</dbReference>
<evidence type="ECO:0000256" key="3">
    <source>
        <dbReference type="ARBA" id="ARBA00023163"/>
    </source>
</evidence>
<accession>A0A9D2A474</accession>
<dbReference type="AlphaFoldDB" id="A0A9D2A474"/>
<keyword evidence="1" id="KW-0805">Transcription regulation</keyword>
<evidence type="ECO:0000259" key="4">
    <source>
        <dbReference type="PROSITE" id="PS01124"/>
    </source>
</evidence>
<dbReference type="InterPro" id="IPR020449">
    <property type="entry name" value="Tscrpt_reg_AraC-type_HTH"/>
</dbReference>
<dbReference type="Pfam" id="PF02311">
    <property type="entry name" value="AraC_binding"/>
    <property type="match status" value="1"/>
</dbReference>
<name>A0A9D2A474_9BACE</name>
<organism evidence="5 6">
    <name type="scientific">Candidatus Bacteroides merdipullorum</name>
    <dbReference type="NCBI Taxonomy" id="2838474"/>
    <lineage>
        <taxon>Bacteria</taxon>
        <taxon>Pseudomonadati</taxon>
        <taxon>Bacteroidota</taxon>
        <taxon>Bacteroidia</taxon>
        <taxon>Bacteroidales</taxon>
        <taxon>Bacteroidaceae</taxon>
        <taxon>Bacteroides</taxon>
    </lineage>
</organism>
<evidence type="ECO:0000313" key="5">
    <source>
        <dbReference type="EMBL" id="HIZ01963.1"/>
    </source>
</evidence>
<dbReference type="SMART" id="SM00342">
    <property type="entry name" value="HTH_ARAC"/>
    <property type="match status" value="1"/>
</dbReference>
<dbReference type="PROSITE" id="PS01124">
    <property type="entry name" value="HTH_ARAC_FAMILY_2"/>
    <property type="match status" value="1"/>
</dbReference>
<dbReference type="Pfam" id="PF12833">
    <property type="entry name" value="HTH_18"/>
    <property type="match status" value="1"/>
</dbReference>
<keyword evidence="3" id="KW-0804">Transcription</keyword>
<comment type="caution">
    <text evidence="5">The sequence shown here is derived from an EMBL/GenBank/DDBJ whole genome shotgun (WGS) entry which is preliminary data.</text>
</comment>
<proteinExistence type="predicted"/>
<dbReference type="SUPFAM" id="SSF51215">
    <property type="entry name" value="Regulatory protein AraC"/>
    <property type="match status" value="1"/>
</dbReference>
<dbReference type="SUPFAM" id="SSF46689">
    <property type="entry name" value="Homeodomain-like"/>
    <property type="match status" value="2"/>
</dbReference>
<dbReference type="InterPro" id="IPR037923">
    <property type="entry name" value="HTH-like"/>
</dbReference>
<dbReference type="InterPro" id="IPR009057">
    <property type="entry name" value="Homeodomain-like_sf"/>
</dbReference>
<evidence type="ECO:0000256" key="1">
    <source>
        <dbReference type="ARBA" id="ARBA00023015"/>
    </source>
</evidence>
<feature type="domain" description="HTH araC/xylS-type" evidence="4">
    <location>
        <begin position="198"/>
        <end position="296"/>
    </location>
</feature>
<evidence type="ECO:0000313" key="6">
    <source>
        <dbReference type="Proteomes" id="UP000824023"/>
    </source>
</evidence>
<protein>
    <submittedName>
        <fullName evidence="5">AraC family transcriptional regulator</fullName>
    </submittedName>
</protein>
<reference evidence="5" key="2">
    <citation type="submission" date="2021-04" db="EMBL/GenBank/DDBJ databases">
        <authorList>
            <person name="Gilroy R."/>
        </authorList>
    </citation>
    <scope>NUCLEOTIDE SEQUENCE</scope>
    <source>
        <strain evidence="5">ChiHjej12B11-24981</strain>
    </source>
</reference>
<dbReference type="PROSITE" id="PS00041">
    <property type="entry name" value="HTH_ARAC_FAMILY_1"/>
    <property type="match status" value="1"/>
</dbReference>
<gene>
    <name evidence="5" type="ORF">H9819_06905</name>
</gene>
<dbReference type="InterPro" id="IPR018060">
    <property type="entry name" value="HTH_AraC"/>
</dbReference>
<sequence>MDKDDASRKAAYKYLIVNDRDRKYGLWVNTVGFQTIGAGSFYPLEGHPSGYFFNVSKGRVLHEYQLVYITKGKGELSLERQGARPISRGNLLLLFPGQWHTYSPCRDTGWDEYFIGFEGAVADQFMKEGFQPSGEQVFEMGLNEELFSLFARALEVAQADKMFAQQYLAGIVLHMLGMVLSVSKNCSPGLNNMARKVEQAKIMMNESVCQEMNPEELAMKLNVSYSWFRKVFKDYTGYAPAQYFQELKLRRAKQMLVGTSCSVKEIAYSLGYASPEHFFSIFKKHTGCTPSDYRLVGRGTPRTKRDSD</sequence>
<dbReference type="PANTHER" id="PTHR43280:SF30">
    <property type="entry name" value="MMSAB OPERON REGULATORY PROTEIN"/>
    <property type="match status" value="1"/>
</dbReference>
<dbReference type="EMBL" id="DXCK01000094">
    <property type="protein sequence ID" value="HIZ01963.1"/>
    <property type="molecule type" value="Genomic_DNA"/>
</dbReference>
<dbReference type="InterPro" id="IPR003313">
    <property type="entry name" value="AraC-bd"/>
</dbReference>
<evidence type="ECO:0000256" key="2">
    <source>
        <dbReference type="ARBA" id="ARBA00023125"/>
    </source>
</evidence>
<dbReference type="PANTHER" id="PTHR43280">
    <property type="entry name" value="ARAC-FAMILY TRANSCRIPTIONAL REGULATOR"/>
    <property type="match status" value="1"/>
</dbReference>
<dbReference type="GO" id="GO:0043565">
    <property type="term" value="F:sequence-specific DNA binding"/>
    <property type="evidence" value="ECO:0007669"/>
    <property type="project" value="InterPro"/>
</dbReference>
<dbReference type="Proteomes" id="UP000824023">
    <property type="component" value="Unassembled WGS sequence"/>
</dbReference>
<reference evidence="5" key="1">
    <citation type="journal article" date="2021" name="PeerJ">
        <title>Extensive microbial diversity within the chicken gut microbiome revealed by metagenomics and culture.</title>
        <authorList>
            <person name="Gilroy R."/>
            <person name="Ravi A."/>
            <person name="Getino M."/>
            <person name="Pursley I."/>
            <person name="Horton D.L."/>
            <person name="Alikhan N.F."/>
            <person name="Baker D."/>
            <person name="Gharbi K."/>
            <person name="Hall N."/>
            <person name="Watson M."/>
            <person name="Adriaenssens E.M."/>
            <person name="Foster-Nyarko E."/>
            <person name="Jarju S."/>
            <person name="Secka A."/>
            <person name="Antonio M."/>
            <person name="Oren A."/>
            <person name="Chaudhuri R.R."/>
            <person name="La Ragione R."/>
            <person name="Hildebrand F."/>
            <person name="Pallen M.J."/>
        </authorList>
    </citation>
    <scope>NUCLEOTIDE SEQUENCE</scope>
    <source>
        <strain evidence="5">ChiHjej12B11-24981</strain>
    </source>
</reference>
<dbReference type="InterPro" id="IPR018062">
    <property type="entry name" value="HTH_AraC-typ_CS"/>
</dbReference>